<reference evidence="6" key="1">
    <citation type="submission" date="2025-08" db="UniProtKB">
        <authorList>
            <consortium name="RefSeq"/>
        </authorList>
    </citation>
    <scope>IDENTIFICATION</scope>
    <source>
        <strain evidence="6">Airmid</strain>
    </source>
</reference>
<dbReference type="PROSITE" id="PS51155">
    <property type="entry name" value="CHIT_BIND_RR_2"/>
    <property type="match status" value="1"/>
</dbReference>
<evidence type="ECO:0000256" key="4">
    <source>
        <dbReference type="SAM" id="SignalP"/>
    </source>
</evidence>
<evidence type="ECO:0000313" key="5">
    <source>
        <dbReference type="Proteomes" id="UP000515146"/>
    </source>
</evidence>
<keyword evidence="5" id="KW-1185">Reference proteome</keyword>
<dbReference type="InterPro" id="IPR029070">
    <property type="entry name" value="Chitinase_insertion_sf"/>
</dbReference>
<name>A0A6P6XZB6_DERPT</name>
<feature type="chain" id="PRO_5027886700" evidence="4">
    <location>
        <begin position="19"/>
        <end position="171"/>
    </location>
</feature>
<dbReference type="PRINTS" id="PR00947">
    <property type="entry name" value="CUTICLE"/>
</dbReference>
<dbReference type="GO" id="GO:0062129">
    <property type="term" value="C:chitin-based extracellular matrix"/>
    <property type="evidence" value="ECO:0007669"/>
    <property type="project" value="TreeGrafter"/>
</dbReference>
<dbReference type="Proteomes" id="UP000515146">
    <property type="component" value="Unplaced"/>
</dbReference>
<dbReference type="FunCoup" id="A0A6P6XZB6">
    <property type="interactions" value="17"/>
</dbReference>
<dbReference type="OrthoDB" id="6515429at2759"/>
<accession>A0A6P6XZB6</accession>
<evidence type="ECO:0000256" key="1">
    <source>
        <dbReference type="ARBA" id="ARBA00022460"/>
    </source>
</evidence>
<dbReference type="KEGG" id="dpte:113792523"/>
<evidence type="ECO:0000256" key="3">
    <source>
        <dbReference type="SAM" id="MobiDB-lite"/>
    </source>
</evidence>
<keyword evidence="1 2" id="KW-0193">Cuticle</keyword>
<sequence length="171" mass="18574">MMKFMIIISTTMAAMVIAAPKPQVLYSNTFGGALGPLSTGQYRPVAYYSQLPPLAKPIAYTAAPKPIRYSAPSAALVEHEENYPPQPFSYSYDTVDEYGTQMTRQESGDGAGTVRGSYSYRDANGMARIVNYIADHNGFRAEIQTNEPGTQTSNPADAVIISSNPSAYKQQ</sequence>
<dbReference type="OMA" id="HEENYPP"/>
<dbReference type="AlphaFoldDB" id="A0A6P6XZB6"/>
<dbReference type="RefSeq" id="XP_027198221.1">
    <property type="nucleotide sequence ID" value="XM_027342420.1"/>
</dbReference>
<dbReference type="PROSITE" id="PS00233">
    <property type="entry name" value="CHIT_BIND_RR_1"/>
    <property type="match status" value="1"/>
</dbReference>
<keyword evidence="4" id="KW-0732">Signal</keyword>
<proteinExistence type="predicted"/>
<dbReference type="GeneID" id="113792523"/>
<evidence type="ECO:0000313" key="6">
    <source>
        <dbReference type="RefSeq" id="XP_027198221.1"/>
    </source>
</evidence>
<dbReference type="InterPro" id="IPR050468">
    <property type="entry name" value="Cuticle_Struct_Prot"/>
</dbReference>
<feature type="signal peptide" evidence="4">
    <location>
        <begin position="1"/>
        <end position="18"/>
    </location>
</feature>
<organism evidence="5 6">
    <name type="scientific">Dermatophagoides pteronyssinus</name>
    <name type="common">European house dust mite</name>
    <dbReference type="NCBI Taxonomy" id="6956"/>
    <lineage>
        <taxon>Eukaryota</taxon>
        <taxon>Metazoa</taxon>
        <taxon>Ecdysozoa</taxon>
        <taxon>Arthropoda</taxon>
        <taxon>Chelicerata</taxon>
        <taxon>Arachnida</taxon>
        <taxon>Acari</taxon>
        <taxon>Acariformes</taxon>
        <taxon>Sarcoptiformes</taxon>
        <taxon>Astigmata</taxon>
        <taxon>Psoroptidia</taxon>
        <taxon>Analgoidea</taxon>
        <taxon>Pyroglyphidae</taxon>
        <taxon>Dermatophagoidinae</taxon>
        <taxon>Dermatophagoides</taxon>
    </lineage>
</organism>
<dbReference type="GO" id="GO:0008010">
    <property type="term" value="F:structural constituent of chitin-based larval cuticle"/>
    <property type="evidence" value="ECO:0007669"/>
    <property type="project" value="TreeGrafter"/>
</dbReference>
<dbReference type="Gene3D" id="3.10.50.10">
    <property type="match status" value="1"/>
</dbReference>
<dbReference type="InterPro" id="IPR000618">
    <property type="entry name" value="Insect_cuticle"/>
</dbReference>
<dbReference type="InterPro" id="IPR031311">
    <property type="entry name" value="CHIT_BIND_RR_consensus"/>
</dbReference>
<feature type="region of interest" description="Disordered" evidence="3">
    <location>
        <begin position="145"/>
        <end position="171"/>
    </location>
</feature>
<protein>
    <submittedName>
        <fullName evidence="6">Larval cuticle protein A3A-like</fullName>
    </submittedName>
</protein>
<dbReference type="PANTHER" id="PTHR10380">
    <property type="entry name" value="CUTICLE PROTEIN"/>
    <property type="match status" value="1"/>
</dbReference>
<dbReference type="InParanoid" id="A0A6P6XZB6"/>
<evidence type="ECO:0000256" key="2">
    <source>
        <dbReference type="PROSITE-ProRule" id="PRU00497"/>
    </source>
</evidence>
<dbReference type="Pfam" id="PF00379">
    <property type="entry name" value="Chitin_bind_4"/>
    <property type="match status" value="1"/>
</dbReference>
<gene>
    <name evidence="6" type="primary">LOC113792523</name>
</gene>